<evidence type="ECO:0000256" key="12">
    <source>
        <dbReference type="ARBA" id="ARBA00077623"/>
    </source>
</evidence>
<dbReference type="Gene3D" id="3.30.70.330">
    <property type="match status" value="1"/>
</dbReference>
<evidence type="ECO:0000256" key="15">
    <source>
        <dbReference type="SAM" id="MobiDB-lite"/>
    </source>
</evidence>
<dbReference type="InterPro" id="IPR015245">
    <property type="entry name" value="Tap_RNA-bd"/>
</dbReference>
<dbReference type="Proteomes" id="UP000081671">
    <property type="component" value="Unplaced"/>
</dbReference>
<dbReference type="InterPro" id="IPR009060">
    <property type="entry name" value="UBA-like_sf"/>
</dbReference>
<evidence type="ECO:0000256" key="11">
    <source>
        <dbReference type="ARBA" id="ARBA00023242"/>
    </source>
</evidence>
<evidence type="ECO:0000259" key="17">
    <source>
        <dbReference type="PROSITE" id="PS51281"/>
    </source>
</evidence>
<comment type="subcellular location">
    <subcellularLocation>
        <location evidence="1">Nucleus</location>
        <location evidence="1">Nuclear pore complex</location>
    </subcellularLocation>
    <subcellularLocation>
        <location evidence="2">Nucleus</location>
        <location evidence="2">Nucleoplasm</location>
    </subcellularLocation>
</comment>
<dbReference type="Gene3D" id="3.80.10.10">
    <property type="entry name" value="Ribonuclease Inhibitor"/>
    <property type="match status" value="3"/>
</dbReference>
<dbReference type="PROSITE" id="PS50177">
    <property type="entry name" value="NTF2_DOMAIN"/>
    <property type="match status" value="1"/>
</dbReference>
<dbReference type="GO" id="GO:0003723">
    <property type="term" value="F:RNA binding"/>
    <property type="evidence" value="ECO:0007669"/>
    <property type="project" value="UniProtKB-KW"/>
</dbReference>
<evidence type="ECO:0000256" key="10">
    <source>
        <dbReference type="ARBA" id="ARBA00023132"/>
    </source>
</evidence>
<evidence type="ECO:0000256" key="1">
    <source>
        <dbReference type="ARBA" id="ARBA00004567"/>
    </source>
</evidence>
<dbReference type="GO" id="GO:0005737">
    <property type="term" value="C:cytoplasm"/>
    <property type="evidence" value="ECO:0007669"/>
    <property type="project" value="InterPro"/>
</dbReference>
<evidence type="ECO:0000256" key="2">
    <source>
        <dbReference type="ARBA" id="ARBA00004642"/>
    </source>
</evidence>
<proteinExistence type="inferred from homology"/>
<protein>
    <recommendedName>
        <fullName evidence="14">Tip-associated protein</fullName>
    </recommendedName>
    <alternativeName>
        <fullName evidence="12">Tip-associating protein</fullName>
    </alternativeName>
    <alternativeName>
        <fullName evidence="13">mRNA export factor TAP</fullName>
    </alternativeName>
</protein>
<dbReference type="Pfam" id="PF22602">
    <property type="entry name" value="NXF_NTF2"/>
    <property type="match status" value="1"/>
</dbReference>
<dbReference type="InterPro" id="IPR057125">
    <property type="entry name" value="NXF1/2/3/5-like_LRR"/>
</dbReference>
<dbReference type="FunFam" id="3.80.10.10:FF:000384">
    <property type="entry name" value="Nuclear RNA export factor 1"/>
    <property type="match status" value="1"/>
</dbReference>
<dbReference type="InterPro" id="IPR012677">
    <property type="entry name" value="Nucleotide-bd_a/b_plait_sf"/>
</dbReference>
<evidence type="ECO:0000256" key="4">
    <source>
        <dbReference type="ARBA" id="ARBA00022448"/>
    </source>
</evidence>
<dbReference type="Gene3D" id="3.10.450.50">
    <property type="match status" value="1"/>
</dbReference>
<keyword evidence="18" id="KW-1185">Reference proteome</keyword>
<dbReference type="InterPro" id="IPR032675">
    <property type="entry name" value="LRR_dom_sf"/>
</dbReference>
<dbReference type="InterPro" id="IPR032710">
    <property type="entry name" value="NTF2-like_dom_sf"/>
</dbReference>
<accession>A0A1S3GTM4</accession>
<feature type="compositionally biased region" description="Polar residues" evidence="15">
    <location>
        <begin position="799"/>
        <end position="819"/>
    </location>
</feature>
<keyword evidence="5" id="KW-0433">Leucine-rich repeat</keyword>
<evidence type="ECO:0000256" key="5">
    <source>
        <dbReference type="ARBA" id="ARBA00022614"/>
    </source>
</evidence>
<dbReference type="InterPro" id="IPR018222">
    <property type="entry name" value="Nuclear_transport_factor_2_euk"/>
</dbReference>
<evidence type="ECO:0000313" key="18">
    <source>
        <dbReference type="Proteomes" id="UP000081671"/>
    </source>
</evidence>
<dbReference type="Pfam" id="PF03943">
    <property type="entry name" value="TAP_C"/>
    <property type="match status" value="1"/>
</dbReference>
<keyword evidence="6" id="KW-0677">Repeat</keyword>
<dbReference type="OrthoDB" id="25872at2759"/>
<dbReference type="KEGG" id="dord:106001488"/>
<dbReference type="RefSeq" id="XP_012892035.1">
    <property type="nucleotide sequence ID" value="XM_013036581.1"/>
</dbReference>
<keyword evidence="10" id="KW-0906">Nuclear pore complex</keyword>
<comment type="similarity">
    <text evidence="3">Belongs to the NXF family.</text>
</comment>
<feature type="compositionally biased region" description="Polar residues" evidence="15">
    <location>
        <begin position="827"/>
        <end position="839"/>
    </location>
</feature>
<keyword evidence="11" id="KW-0539">Nucleus</keyword>
<name>A0A1S3GTM4_DIPOR</name>
<dbReference type="GO" id="GO:0005654">
    <property type="term" value="C:nucleoplasm"/>
    <property type="evidence" value="ECO:0007669"/>
    <property type="project" value="UniProtKB-SubCell"/>
</dbReference>
<dbReference type="PANTHER" id="PTHR10662">
    <property type="entry name" value="NUCLEAR RNA EXPORT FACTOR"/>
    <property type="match status" value="1"/>
</dbReference>
<evidence type="ECO:0000259" key="16">
    <source>
        <dbReference type="PROSITE" id="PS50177"/>
    </source>
</evidence>
<evidence type="ECO:0000256" key="6">
    <source>
        <dbReference type="ARBA" id="ARBA00022737"/>
    </source>
</evidence>
<dbReference type="PANTHER" id="PTHR10662:SF15">
    <property type="entry name" value="NUCLEAR RNA EXPORT FACTOR 5"/>
    <property type="match status" value="1"/>
</dbReference>
<dbReference type="SUPFAM" id="SSF52047">
    <property type="entry name" value="RNI-like"/>
    <property type="match status" value="2"/>
</dbReference>
<organism evidence="18 19">
    <name type="scientific">Dipodomys ordii</name>
    <name type="common">Ord's kangaroo rat</name>
    <dbReference type="NCBI Taxonomy" id="10020"/>
    <lineage>
        <taxon>Eukaryota</taxon>
        <taxon>Metazoa</taxon>
        <taxon>Chordata</taxon>
        <taxon>Craniata</taxon>
        <taxon>Vertebrata</taxon>
        <taxon>Euteleostomi</taxon>
        <taxon>Mammalia</taxon>
        <taxon>Eutheria</taxon>
        <taxon>Euarchontoglires</taxon>
        <taxon>Glires</taxon>
        <taxon>Rodentia</taxon>
        <taxon>Castorimorpha</taxon>
        <taxon>Heteromyidae</taxon>
        <taxon>Dipodomyinae</taxon>
        <taxon>Dipodomys</taxon>
    </lineage>
</organism>
<dbReference type="GO" id="GO:0005643">
    <property type="term" value="C:nuclear pore"/>
    <property type="evidence" value="ECO:0007669"/>
    <property type="project" value="UniProtKB-SubCell"/>
</dbReference>
<dbReference type="PROSITE" id="PS51281">
    <property type="entry name" value="TAP_C"/>
    <property type="match status" value="1"/>
</dbReference>
<keyword evidence="7" id="KW-0509">mRNA transport</keyword>
<keyword evidence="8" id="KW-0694">RNA-binding</keyword>
<dbReference type="InterPro" id="IPR001611">
    <property type="entry name" value="Leu-rich_rpt"/>
</dbReference>
<evidence type="ECO:0000256" key="9">
    <source>
        <dbReference type="ARBA" id="ARBA00023010"/>
    </source>
</evidence>
<reference evidence="19" key="1">
    <citation type="submission" date="2025-08" db="UniProtKB">
        <authorList>
            <consortium name="RefSeq"/>
        </authorList>
    </citation>
    <scope>IDENTIFICATION</scope>
    <source>
        <tissue evidence="19">Kidney</tissue>
    </source>
</reference>
<feature type="domain" description="TAP-C" evidence="17">
    <location>
        <begin position="1313"/>
        <end position="1368"/>
    </location>
</feature>
<dbReference type="SMART" id="SM00804">
    <property type="entry name" value="TAP_C"/>
    <property type="match status" value="1"/>
</dbReference>
<dbReference type="InterPro" id="IPR035979">
    <property type="entry name" value="RBD_domain_sf"/>
</dbReference>
<dbReference type="InterPro" id="IPR030217">
    <property type="entry name" value="NXF_fam"/>
</dbReference>
<dbReference type="SUPFAM" id="SSF54427">
    <property type="entry name" value="NTF2-like"/>
    <property type="match status" value="1"/>
</dbReference>
<keyword evidence="10" id="KW-0653">Protein transport</keyword>
<evidence type="ECO:0000256" key="8">
    <source>
        <dbReference type="ARBA" id="ARBA00022884"/>
    </source>
</evidence>
<feature type="region of interest" description="Disordered" evidence="15">
    <location>
        <begin position="768"/>
        <end position="855"/>
    </location>
</feature>
<keyword evidence="4" id="KW-0813">Transport</keyword>
<dbReference type="SUPFAM" id="SSF54928">
    <property type="entry name" value="RNA-binding domain, RBD"/>
    <property type="match status" value="1"/>
</dbReference>
<dbReference type="GeneID" id="106001488"/>
<dbReference type="SUPFAM" id="SSF46934">
    <property type="entry name" value="UBA-like"/>
    <property type="match status" value="1"/>
</dbReference>
<dbReference type="PROSITE" id="PS51450">
    <property type="entry name" value="LRR"/>
    <property type="match status" value="2"/>
</dbReference>
<sequence>MKNDIGILMARKSQLSITELAESLFSRGTLENSTIQVTENLVFDCHWILSGVCIVFDLSHLWHFGRVLVRSLSNRRYTDIFTSFTAKCIKMEPQEPDTLLDLAMQTVVKNESVALRAVEEIPRELFIPLFNVAFSGGHKNIVKAIGSQTEDSRFKAECRLVLSPQLAYLHLNFCDLTNKDFIYFSESLKARHLKLLNLSKNQISWEDSLPLRILLDNLSGTLQQLEMNNCLITDLILSDFIPSLRHCSHLRVLSLACNPITMPVLRSLLQNLTPLTELKYVIYPVPVHCYEQWHLRNSLDEEKLAEVKSEIRCINMDPKNPGTLLDLAIQTVVKNESVALRAVEEIPQELFIPLFNAAFSGGHTNVVKAVVSTWPFPCLHVGALHLPEPYCDILEAMLDGLQFLPVRNSSSRVPKLRILDLRQNADCMTTCSGISNKFPFCFEACAYSKKSIGKKQGAHDQLVNLEAQPSRIPMEVLVDLYIDGAWMTRHFLSVLYNKVEHSLGSLHLCCRYLQVDKIMDYKKAQKILDMVCIDHLGVDEASLSEVCMIIPGMVHLTSLNLYKIKFRSYKKKPFKMFLSHLSRMDDLQELFLSYFSLKNHVHKVLRVLSPELDSLNLNFCDLTNKDLLSMSQKLQDRNIKLLNLSHNQMSWENFQPLRILLENLSGNLQHLEMNNCLITDVTLSGIIPSLRSCTSLRVLTLACNPITMAVLRSLLQNLTLLMKLKFVIYPIPMHCYDQWHFRDSLDEVKLAEVKSEIRSRLRAAQRYRNSSQFSGGRSGSASNGNFRRRNGHHTGYASPASNLQNDDGNVDMFQSPNDPQSRRPPYANQQNRWRSNWHNGDQLDNAAGMDRQHGEGAMQQDMVKGAMQDWFMVKIPCGRRYDKTWLMNSIQSYCSVPFTPVDFHYDRSWAQFFVEGASVAEALREICYKIRGEKSQKVSLFVCPSFVPYSVRYKFTDEQIEQIKLTMKKRYDIEEQALDLQKLRFDPDLMDHDIDFVLNRRHCLTIAVQIIQNSFPELSYLNLSNNKLYRLDALCDIVDSGPEIRILDLSRNQLRSVLELNKVKGLKLDELWLDGNPLCRTFQDQSAYQRAIHNYFPQLLWLDGQQFNPPVAPGTDARWLMNPSRQEDADEDLKERVLQFLKKYYSVYDSGDRQNLLGAYHDEACFSVSVPASAGNPGPSCLSLYFKHSRNLNTLKDPYMQQKLLKHRKQDIVDSLCLLPKTQHDLSSFIIDMCFQTEKMICFSVNGLFREEAGGNSQDSIRAFTRTFIAIPGSGTNLCIMNDQLFVRDTTSEEVSGSIASLVGPSPRPTLSQVQCEMVQTFSIQSGMKLDWSEKCLMDNAWDYNRAAQIFIKFQNEGKIPQEAFKPKP</sequence>
<dbReference type="InterPro" id="IPR002075">
    <property type="entry name" value="NTF2_dom"/>
</dbReference>
<dbReference type="Pfam" id="PF24048">
    <property type="entry name" value="LRR_NXF1-5"/>
    <property type="match status" value="1"/>
</dbReference>
<dbReference type="FunFam" id="1.10.8.10:FF:000018">
    <property type="entry name" value="Nuclear RNA export factor 1"/>
    <property type="match status" value="1"/>
</dbReference>
<evidence type="ECO:0000256" key="14">
    <source>
        <dbReference type="ARBA" id="ARBA00082469"/>
    </source>
</evidence>
<dbReference type="GO" id="GO:0015031">
    <property type="term" value="P:protein transport"/>
    <property type="evidence" value="ECO:0007669"/>
    <property type="project" value="UniProtKB-KW"/>
</dbReference>
<dbReference type="InParanoid" id="A0A1S3GTM4"/>
<dbReference type="Pfam" id="PF09162">
    <property type="entry name" value="Tap-RNA_bind"/>
    <property type="match status" value="1"/>
</dbReference>
<feature type="domain" description="NTF2" evidence="16">
    <location>
        <begin position="1136"/>
        <end position="1287"/>
    </location>
</feature>
<feature type="compositionally biased region" description="Low complexity" evidence="15">
    <location>
        <begin position="773"/>
        <end position="785"/>
    </location>
</feature>
<dbReference type="InterPro" id="IPR005637">
    <property type="entry name" value="TAP_C_dom"/>
</dbReference>
<evidence type="ECO:0000256" key="3">
    <source>
        <dbReference type="ARBA" id="ARBA00009285"/>
    </source>
</evidence>
<dbReference type="CDD" id="cd14342">
    <property type="entry name" value="UBA_TAP-C"/>
    <property type="match status" value="1"/>
</dbReference>
<dbReference type="FunFam" id="3.10.450.50:FF:000004">
    <property type="entry name" value="Nuclear RNA export factor 1"/>
    <property type="match status" value="1"/>
</dbReference>
<evidence type="ECO:0000256" key="13">
    <source>
        <dbReference type="ARBA" id="ARBA00080675"/>
    </source>
</evidence>
<evidence type="ECO:0000256" key="7">
    <source>
        <dbReference type="ARBA" id="ARBA00022816"/>
    </source>
</evidence>
<gene>
    <name evidence="19" type="primary">LOC106001488</name>
</gene>
<keyword evidence="9" id="KW-0811">Translocation</keyword>
<dbReference type="GO" id="GO:0016973">
    <property type="term" value="P:poly(A)+ mRNA export from nucleus"/>
    <property type="evidence" value="ECO:0007669"/>
    <property type="project" value="TreeGrafter"/>
</dbReference>
<dbReference type="Gene3D" id="1.10.8.10">
    <property type="entry name" value="DNA helicase RuvA subunit, C-terminal domain"/>
    <property type="match status" value="1"/>
</dbReference>
<evidence type="ECO:0000313" key="19">
    <source>
        <dbReference type="RefSeq" id="XP_012892035.1"/>
    </source>
</evidence>